<dbReference type="InterPro" id="IPR027381">
    <property type="entry name" value="LytR/CpsA/Psr_C"/>
</dbReference>
<protein>
    <recommendedName>
        <fullName evidence="1">LytR/CpsA/Psr regulator C-terminal domain-containing protein</fullName>
    </recommendedName>
</protein>
<dbReference type="Gene3D" id="3.30.70.2390">
    <property type="match status" value="1"/>
</dbReference>
<reference evidence="2" key="1">
    <citation type="submission" date="2020-02" db="EMBL/GenBank/DDBJ databases">
        <authorList>
            <person name="Meier V. D."/>
        </authorList>
    </citation>
    <scope>NUCLEOTIDE SEQUENCE</scope>
    <source>
        <strain evidence="2">AVDCRST_MAG41</strain>
    </source>
</reference>
<proteinExistence type="predicted"/>
<dbReference type="Pfam" id="PF13399">
    <property type="entry name" value="LytR_C"/>
    <property type="match status" value="1"/>
</dbReference>
<evidence type="ECO:0000259" key="1">
    <source>
        <dbReference type="Pfam" id="PF13399"/>
    </source>
</evidence>
<accession>A0A6J4JBS3</accession>
<dbReference type="AlphaFoldDB" id="A0A6J4JBS3"/>
<organism evidence="2">
    <name type="scientific">uncultured Mycobacteriales bacterium</name>
    <dbReference type="NCBI Taxonomy" id="581187"/>
    <lineage>
        <taxon>Bacteria</taxon>
        <taxon>Bacillati</taxon>
        <taxon>Actinomycetota</taxon>
        <taxon>Actinomycetes</taxon>
        <taxon>Mycobacteriales</taxon>
        <taxon>environmental samples</taxon>
    </lineage>
</organism>
<dbReference type="EMBL" id="CADCTP010000278">
    <property type="protein sequence ID" value="CAA9273326.1"/>
    <property type="molecule type" value="Genomic_DNA"/>
</dbReference>
<name>A0A6J4JBS3_9ACTN</name>
<gene>
    <name evidence="2" type="ORF">AVDCRST_MAG41-3038</name>
</gene>
<feature type="domain" description="LytR/CpsA/Psr regulator C-terminal" evidence="1">
    <location>
        <begin position="68"/>
        <end position="156"/>
    </location>
</feature>
<evidence type="ECO:0000313" key="2">
    <source>
        <dbReference type="EMBL" id="CAA9273326.1"/>
    </source>
</evidence>
<sequence length="190" mass="20019">MGAVFQGKDAPPRARYTMRLRRALPALCLLLGLAVLAGMTWLRVLDRVEAGAAGAVACPTSAADPNKVQLRVYNATAREGVARTVSIQLLDRGYAVLAVENDPLSGVRLVEGTAEVRYGPGGVRWAESVRKQVPGATLYRDAREGRVIDVVLGERFSRLSTAAELAKSGRQGIAAVPAAPTRTTGPGPAC</sequence>